<name>A0A1B7LCP4_9FIRM</name>
<accession>A0A1B7LCP4</accession>
<reference evidence="3 4" key="1">
    <citation type="submission" date="2016-04" db="EMBL/GenBank/DDBJ databases">
        <authorList>
            <person name="Evans L.H."/>
            <person name="Alamgir A."/>
            <person name="Owens N."/>
            <person name="Weber N.D."/>
            <person name="Virtaneva K."/>
            <person name="Barbian K."/>
            <person name="Babar A."/>
            <person name="Rosenke K."/>
        </authorList>
    </citation>
    <scope>NUCLEOTIDE SEQUENCE [LARGE SCALE GENOMIC DNA]</scope>
    <source>
        <strain evidence="3 4">LMa1</strain>
    </source>
</reference>
<dbReference type="InterPro" id="IPR011059">
    <property type="entry name" value="Metal-dep_hydrolase_composite"/>
</dbReference>
<organism evidence="3 4">
    <name type="scientific">Desulfotomaculum copahuensis</name>
    <dbReference type="NCBI Taxonomy" id="1838280"/>
    <lineage>
        <taxon>Bacteria</taxon>
        <taxon>Bacillati</taxon>
        <taxon>Bacillota</taxon>
        <taxon>Clostridia</taxon>
        <taxon>Eubacteriales</taxon>
        <taxon>Desulfotomaculaceae</taxon>
        <taxon>Desulfotomaculum</taxon>
    </lineage>
</organism>
<dbReference type="AlphaFoldDB" id="A0A1B7LCP4"/>
<evidence type="ECO:0000259" key="2">
    <source>
        <dbReference type="Pfam" id="PF01979"/>
    </source>
</evidence>
<dbReference type="PANTHER" id="PTHR43135:SF3">
    <property type="entry name" value="ALPHA-D-RIBOSE 1-METHYLPHOSPHONATE 5-TRIPHOSPHATE DIPHOSPHATASE"/>
    <property type="match status" value="1"/>
</dbReference>
<dbReference type="STRING" id="1838280.A6M21_13265"/>
<dbReference type="CDD" id="cd01299">
    <property type="entry name" value="Met_dep_hydrolase_A"/>
    <property type="match status" value="1"/>
</dbReference>
<comment type="caution">
    <text evidence="3">The sequence shown here is derived from an EMBL/GenBank/DDBJ whole genome shotgun (WGS) entry which is preliminary data.</text>
</comment>
<feature type="region of interest" description="Disordered" evidence="1">
    <location>
        <begin position="77"/>
        <end position="96"/>
    </location>
</feature>
<dbReference type="RefSeq" id="WP_066669640.1">
    <property type="nucleotide sequence ID" value="NZ_LYVF01000175.1"/>
</dbReference>
<dbReference type="Pfam" id="PF01979">
    <property type="entry name" value="Amidohydro_1"/>
    <property type="match status" value="1"/>
</dbReference>
<dbReference type="PANTHER" id="PTHR43135">
    <property type="entry name" value="ALPHA-D-RIBOSE 1-METHYLPHOSPHONATE 5-TRIPHOSPHATE DIPHOSPHATASE"/>
    <property type="match status" value="1"/>
</dbReference>
<keyword evidence="4" id="KW-1185">Reference proteome</keyword>
<dbReference type="Proteomes" id="UP000078532">
    <property type="component" value="Unassembled WGS sequence"/>
</dbReference>
<proteinExistence type="predicted"/>
<dbReference type="InterPro" id="IPR006680">
    <property type="entry name" value="Amidohydro-rel"/>
</dbReference>
<evidence type="ECO:0000313" key="4">
    <source>
        <dbReference type="Proteomes" id="UP000078532"/>
    </source>
</evidence>
<evidence type="ECO:0000256" key="1">
    <source>
        <dbReference type="SAM" id="MobiDB-lite"/>
    </source>
</evidence>
<dbReference type="GO" id="GO:0016810">
    <property type="term" value="F:hydrolase activity, acting on carbon-nitrogen (but not peptide) bonds"/>
    <property type="evidence" value="ECO:0007669"/>
    <property type="project" value="InterPro"/>
</dbReference>
<feature type="domain" description="Amidohydrolase-related" evidence="2">
    <location>
        <begin position="144"/>
        <end position="470"/>
    </location>
</feature>
<sequence length="480" mass="50946">MTVLAIGPEQTLLVKAARLWRGSPEPPEKDALVCLHRGRVAAVFTGTAGMQVDQTALWGDDAVRLTDIMRRILTDTKTTGREDGPIPLPGQPDTAHRHPFTCVPAGDGQRQPPPCRTIAPRLFPPGCSCTGTGAVRVLELPGCMLMPGLVDCHVHLALDGRDFNASRERWNDRAGVQELIGANLSAALERGITAVRDGGDLALAGLAARDTVAAGRPPGPLVLASGHALRRRGEYGSFLGPGLTPAELETAVDRLAGRGVDQIKVLVSGLVSFREYRRVGGPQFSAGELERIVNCAHSRGLKVMAHASGDEAVRLAVEAGADSIEHGYFVRRETLVQMAARGIPWVPTVVPVACQLQEGFCAQYSPAEKEVIRQTYRRQLQQIGLARQLGVMLGVGTDAGAGGVPHGRGYLDELLLYREAGLTPPETLLAATVNGAAILGAENVPGTIAPGKPARLIAVRGDPWRDTGALADVRYVIIAR</sequence>
<dbReference type="InterPro" id="IPR051781">
    <property type="entry name" value="Metallo-dep_Hydrolase"/>
</dbReference>
<dbReference type="OrthoDB" id="9797498at2"/>
<dbReference type="InterPro" id="IPR057744">
    <property type="entry name" value="OTAase-like"/>
</dbReference>
<protein>
    <recommendedName>
        <fullName evidence="2">Amidohydrolase-related domain-containing protein</fullName>
    </recommendedName>
</protein>
<dbReference type="SUPFAM" id="SSF51556">
    <property type="entry name" value="Metallo-dependent hydrolases"/>
    <property type="match status" value="1"/>
</dbReference>
<dbReference type="InterPro" id="IPR032466">
    <property type="entry name" value="Metal_Hydrolase"/>
</dbReference>
<dbReference type="Gene3D" id="3.20.20.140">
    <property type="entry name" value="Metal-dependent hydrolases"/>
    <property type="match status" value="1"/>
</dbReference>
<dbReference type="EMBL" id="LYVF01000175">
    <property type="protein sequence ID" value="OAT80692.1"/>
    <property type="molecule type" value="Genomic_DNA"/>
</dbReference>
<dbReference type="Gene3D" id="2.30.40.10">
    <property type="entry name" value="Urease, subunit C, domain 1"/>
    <property type="match status" value="1"/>
</dbReference>
<evidence type="ECO:0000313" key="3">
    <source>
        <dbReference type="EMBL" id="OAT80692.1"/>
    </source>
</evidence>
<gene>
    <name evidence="3" type="ORF">A6M21_13265</name>
</gene>